<gene>
    <name evidence="2" type="ORF">SARC_07494</name>
</gene>
<reference evidence="2 3" key="1">
    <citation type="submission" date="2011-02" db="EMBL/GenBank/DDBJ databases">
        <title>The Genome Sequence of Sphaeroforma arctica JP610.</title>
        <authorList>
            <consortium name="The Broad Institute Genome Sequencing Platform"/>
            <person name="Russ C."/>
            <person name="Cuomo C."/>
            <person name="Young S.K."/>
            <person name="Zeng Q."/>
            <person name="Gargeya S."/>
            <person name="Alvarado L."/>
            <person name="Berlin A."/>
            <person name="Chapman S.B."/>
            <person name="Chen Z."/>
            <person name="Freedman E."/>
            <person name="Gellesch M."/>
            <person name="Goldberg J."/>
            <person name="Griggs A."/>
            <person name="Gujja S."/>
            <person name="Heilman E."/>
            <person name="Heiman D."/>
            <person name="Howarth C."/>
            <person name="Mehta T."/>
            <person name="Neiman D."/>
            <person name="Pearson M."/>
            <person name="Roberts A."/>
            <person name="Saif S."/>
            <person name="Shea T."/>
            <person name="Shenoy N."/>
            <person name="Sisk P."/>
            <person name="Stolte C."/>
            <person name="Sykes S."/>
            <person name="White J."/>
            <person name="Yandava C."/>
            <person name="Burger G."/>
            <person name="Gray M.W."/>
            <person name="Holland P.W.H."/>
            <person name="King N."/>
            <person name="Lang F.B.F."/>
            <person name="Roger A.J."/>
            <person name="Ruiz-Trillo I."/>
            <person name="Haas B."/>
            <person name="Nusbaum C."/>
            <person name="Birren B."/>
        </authorList>
    </citation>
    <scope>NUCLEOTIDE SEQUENCE [LARGE SCALE GENOMIC DNA]</scope>
    <source>
        <strain evidence="2 3">JP610</strain>
    </source>
</reference>
<organism evidence="2 3">
    <name type="scientific">Sphaeroforma arctica JP610</name>
    <dbReference type="NCBI Taxonomy" id="667725"/>
    <lineage>
        <taxon>Eukaryota</taxon>
        <taxon>Ichthyosporea</taxon>
        <taxon>Ichthyophonida</taxon>
        <taxon>Sphaeroforma</taxon>
    </lineage>
</organism>
<keyword evidence="1" id="KW-0472">Membrane</keyword>
<dbReference type="EMBL" id="KQ242194">
    <property type="protein sequence ID" value="KNC80142.1"/>
    <property type="molecule type" value="Genomic_DNA"/>
</dbReference>
<keyword evidence="3" id="KW-1185">Reference proteome</keyword>
<name>A0A0L0FTM0_9EUKA</name>
<sequence length="480" mass="52448">MEPESSENFCTVEIDLTTPPPLPPGPAPVQIDIANIATQQTASVSQTSPIVAGTGRLASPSQDFTIVSSKRKSLAVSILGLITDKLIKRHSSSGTADSQTIPTAKSLGKSSQGIGWWVGLFAYIFAFAVFVPMTIVALIANDGLMPVDDVTLTPGVMQGIRQAHMMNNSQVYDNFTASVASLYIRNEDQNLTDAIFTNVLRSELGLIYPTLIQFDATLKARAYQTVNQTREAGYPAAAGIPGFSAVIQGTLASQGVTAVVFLQMVENGIARATIASAERHEVSRNDNIVGTGIQVGPAMQRAYHLSPENIYQTAANAHKNFLVQFFLGTILCPIVLAVQLSAAFGYMTRDYQAMNITYNVTGFIVASLAILGPISAVILRQRCMFGVFKQRTRHSHYFITLPWHVFLNLFIIGVFTFCAIEPENCPVWKRYVPIFVTVVSFALEFIYYTWNVRNASGMFVDIWQSARLLLVVILTCSCCQ</sequence>
<feature type="transmembrane region" description="Helical" evidence="1">
    <location>
        <begin position="356"/>
        <end position="379"/>
    </location>
</feature>
<evidence type="ECO:0000313" key="3">
    <source>
        <dbReference type="Proteomes" id="UP000054560"/>
    </source>
</evidence>
<dbReference type="Proteomes" id="UP000054560">
    <property type="component" value="Unassembled WGS sequence"/>
</dbReference>
<feature type="transmembrane region" description="Helical" evidence="1">
    <location>
        <begin position="114"/>
        <end position="140"/>
    </location>
</feature>
<feature type="transmembrane region" description="Helical" evidence="1">
    <location>
        <begin position="432"/>
        <end position="450"/>
    </location>
</feature>
<evidence type="ECO:0000256" key="1">
    <source>
        <dbReference type="SAM" id="Phobius"/>
    </source>
</evidence>
<dbReference type="AlphaFoldDB" id="A0A0L0FTM0"/>
<protein>
    <submittedName>
        <fullName evidence="2">Uncharacterized protein</fullName>
    </submittedName>
</protein>
<evidence type="ECO:0000313" key="2">
    <source>
        <dbReference type="EMBL" id="KNC80142.1"/>
    </source>
</evidence>
<dbReference type="GeneID" id="25907998"/>
<accession>A0A0L0FTM0</accession>
<keyword evidence="1" id="KW-0812">Transmembrane</keyword>
<dbReference type="RefSeq" id="XP_014154044.1">
    <property type="nucleotide sequence ID" value="XM_014298569.1"/>
</dbReference>
<feature type="transmembrane region" description="Helical" evidence="1">
    <location>
        <begin position="399"/>
        <end position="420"/>
    </location>
</feature>
<feature type="transmembrane region" description="Helical" evidence="1">
    <location>
        <begin position="321"/>
        <end position="344"/>
    </location>
</feature>
<proteinExistence type="predicted"/>
<keyword evidence="1" id="KW-1133">Transmembrane helix</keyword>